<dbReference type="PROSITE" id="PS00135">
    <property type="entry name" value="TRYPSIN_SER"/>
    <property type="match status" value="1"/>
</dbReference>
<evidence type="ECO:0000259" key="15">
    <source>
        <dbReference type="PROSITE" id="PS50240"/>
    </source>
</evidence>
<evidence type="ECO:0000256" key="8">
    <source>
        <dbReference type="ARBA" id="ARBA00023145"/>
    </source>
</evidence>
<keyword evidence="18" id="KW-1185">Reference proteome</keyword>
<proteinExistence type="inferred from homology"/>
<evidence type="ECO:0000313" key="18">
    <source>
        <dbReference type="Proteomes" id="UP000037069"/>
    </source>
</evidence>
<keyword evidence="10" id="KW-0325">Glycoprotein</keyword>
<dbReference type="PROSITE" id="PS51888">
    <property type="entry name" value="CLIP"/>
    <property type="match status" value="2"/>
</dbReference>
<organism evidence="17 18">
    <name type="scientific">Lucilia cuprina</name>
    <name type="common">Green bottle fly</name>
    <name type="synonym">Australian sheep blowfly</name>
    <dbReference type="NCBI Taxonomy" id="7375"/>
    <lineage>
        <taxon>Eukaryota</taxon>
        <taxon>Metazoa</taxon>
        <taxon>Ecdysozoa</taxon>
        <taxon>Arthropoda</taxon>
        <taxon>Hexapoda</taxon>
        <taxon>Insecta</taxon>
        <taxon>Pterygota</taxon>
        <taxon>Neoptera</taxon>
        <taxon>Endopterygota</taxon>
        <taxon>Diptera</taxon>
        <taxon>Brachycera</taxon>
        <taxon>Muscomorpha</taxon>
        <taxon>Oestroidea</taxon>
        <taxon>Calliphoridae</taxon>
        <taxon>Luciliinae</taxon>
        <taxon>Lucilia</taxon>
    </lineage>
</organism>
<evidence type="ECO:0000256" key="4">
    <source>
        <dbReference type="ARBA" id="ARBA00022729"/>
    </source>
</evidence>
<evidence type="ECO:0000313" key="17">
    <source>
        <dbReference type="EMBL" id="KNC29621.1"/>
    </source>
</evidence>
<protein>
    <recommendedName>
        <fullName evidence="13">CLIP domain-containing serine protease</fullName>
        <ecNumber evidence="12">3.4.21.-</ecNumber>
    </recommendedName>
</protein>
<evidence type="ECO:0000256" key="14">
    <source>
        <dbReference type="SAM" id="MobiDB-lite"/>
    </source>
</evidence>
<comment type="caution">
    <text evidence="17">The sequence shown here is derived from an EMBL/GenBank/DDBJ whole genome shotgun (WGS) entry which is preliminary data.</text>
</comment>
<dbReference type="InterPro" id="IPR022700">
    <property type="entry name" value="CLIP"/>
</dbReference>
<gene>
    <name evidence="17" type="ORF">FF38_00645</name>
</gene>
<evidence type="ECO:0000256" key="1">
    <source>
        <dbReference type="ARBA" id="ARBA00004613"/>
    </source>
</evidence>
<comment type="subcellular location">
    <subcellularLocation>
        <location evidence="1 13">Secreted</location>
    </subcellularLocation>
</comment>
<keyword evidence="5 12" id="KW-0378">Hydrolase</keyword>
<dbReference type="OMA" id="TEPRYNP"/>
<feature type="domain" description="Peptidase S1" evidence="15">
    <location>
        <begin position="241"/>
        <end position="485"/>
    </location>
</feature>
<dbReference type="Pfam" id="PF00089">
    <property type="entry name" value="Trypsin"/>
    <property type="match status" value="1"/>
</dbReference>
<dbReference type="Gene3D" id="3.30.1640.30">
    <property type="match status" value="2"/>
</dbReference>
<dbReference type="Pfam" id="PF12032">
    <property type="entry name" value="CLIP"/>
    <property type="match status" value="2"/>
</dbReference>
<dbReference type="GO" id="GO:0005576">
    <property type="term" value="C:extracellular region"/>
    <property type="evidence" value="ECO:0007669"/>
    <property type="project" value="UniProtKB-SubCell"/>
</dbReference>
<dbReference type="PANTHER" id="PTHR24252:SF7">
    <property type="entry name" value="HYALIN"/>
    <property type="match status" value="1"/>
</dbReference>
<feature type="domain" description="Clip" evidence="16">
    <location>
        <begin position="149"/>
        <end position="202"/>
    </location>
</feature>
<evidence type="ECO:0000256" key="2">
    <source>
        <dbReference type="ARBA" id="ARBA00022525"/>
    </source>
</evidence>
<dbReference type="PROSITE" id="PS00134">
    <property type="entry name" value="TRYPSIN_HIS"/>
    <property type="match status" value="1"/>
</dbReference>
<dbReference type="InterPro" id="IPR038565">
    <property type="entry name" value="CLIP_sf"/>
</dbReference>
<feature type="domain" description="Clip" evidence="16">
    <location>
        <begin position="44"/>
        <end position="101"/>
    </location>
</feature>
<dbReference type="InterPro" id="IPR009003">
    <property type="entry name" value="Peptidase_S1_PA"/>
</dbReference>
<keyword evidence="6 12" id="KW-0720">Serine protease</keyword>
<evidence type="ECO:0000256" key="10">
    <source>
        <dbReference type="ARBA" id="ARBA00023180"/>
    </source>
</evidence>
<dbReference type="AlphaFoldDB" id="A0A0L0CBI5"/>
<accession>A0A0L0CBI5</accession>
<dbReference type="InterPro" id="IPR001254">
    <property type="entry name" value="Trypsin_dom"/>
</dbReference>
<keyword evidence="3 12" id="KW-0645">Protease</keyword>
<dbReference type="PANTHER" id="PTHR24252">
    <property type="entry name" value="ACROSIN-RELATED"/>
    <property type="match status" value="1"/>
</dbReference>
<dbReference type="InterPro" id="IPR043504">
    <property type="entry name" value="Peptidase_S1_PA_chymotrypsin"/>
</dbReference>
<comment type="similarity">
    <text evidence="11 13">Belongs to the peptidase S1 family. CLIP subfamily.</text>
</comment>
<feature type="signal peptide" evidence="13">
    <location>
        <begin position="1"/>
        <end position="22"/>
    </location>
</feature>
<name>A0A0L0CBI5_LUCCU</name>
<evidence type="ECO:0000256" key="13">
    <source>
        <dbReference type="RuleBase" id="RU366078"/>
    </source>
</evidence>
<feature type="chain" id="PRO_5023970895" description="CLIP domain-containing serine protease" evidence="13">
    <location>
        <begin position="23"/>
        <end position="487"/>
    </location>
</feature>
<dbReference type="FunFam" id="2.40.10.10:FF:000054">
    <property type="entry name" value="Complement C1r subcomponent"/>
    <property type="match status" value="1"/>
</dbReference>
<dbReference type="InterPro" id="IPR018114">
    <property type="entry name" value="TRYPSIN_HIS"/>
</dbReference>
<dbReference type="EMBL" id="JRES01000645">
    <property type="protein sequence ID" value="KNC29621.1"/>
    <property type="molecule type" value="Genomic_DNA"/>
</dbReference>
<dbReference type="InterPro" id="IPR001314">
    <property type="entry name" value="Peptidase_S1A"/>
</dbReference>
<dbReference type="FunFam" id="2.40.10.10:FF:000028">
    <property type="entry name" value="Serine protease easter"/>
    <property type="match status" value="1"/>
</dbReference>
<dbReference type="STRING" id="7375.A0A0L0CBI5"/>
<evidence type="ECO:0000256" key="5">
    <source>
        <dbReference type="ARBA" id="ARBA00022801"/>
    </source>
</evidence>
<dbReference type="SUPFAM" id="SSF50494">
    <property type="entry name" value="Trypsin-like serine proteases"/>
    <property type="match status" value="1"/>
</dbReference>
<keyword evidence="4 13" id="KW-0732">Signal</keyword>
<feature type="region of interest" description="Disordered" evidence="14">
    <location>
        <begin position="110"/>
        <end position="132"/>
    </location>
</feature>
<dbReference type="SMART" id="SM00680">
    <property type="entry name" value="CLIP"/>
    <property type="match status" value="2"/>
</dbReference>
<evidence type="ECO:0000256" key="7">
    <source>
        <dbReference type="ARBA" id="ARBA00022837"/>
    </source>
</evidence>
<dbReference type="GO" id="GO:0006508">
    <property type="term" value="P:proteolysis"/>
    <property type="evidence" value="ECO:0007669"/>
    <property type="project" value="UniProtKB-KW"/>
</dbReference>
<dbReference type="InterPro" id="IPR033116">
    <property type="entry name" value="TRYPSIN_SER"/>
</dbReference>
<feature type="compositionally biased region" description="Low complexity" evidence="14">
    <location>
        <begin position="114"/>
        <end position="130"/>
    </location>
</feature>
<evidence type="ECO:0000256" key="6">
    <source>
        <dbReference type="ARBA" id="ARBA00022825"/>
    </source>
</evidence>
<evidence type="ECO:0000256" key="3">
    <source>
        <dbReference type="ARBA" id="ARBA00022670"/>
    </source>
</evidence>
<dbReference type="CDD" id="cd00190">
    <property type="entry name" value="Tryp_SPc"/>
    <property type="match status" value="1"/>
</dbReference>
<evidence type="ECO:0000259" key="16">
    <source>
        <dbReference type="PROSITE" id="PS51888"/>
    </source>
</evidence>
<dbReference type="SMART" id="SM00020">
    <property type="entry name" value="Tryp_SPc"/>
    <property type="match status" value="1"/>
</dbReference>
<evidence type="ECO:0000256" key="11">
    <source>
        <dbReference type="ARBA" id="ARBA00024195"/>
    </source>
</evidence>
<evidence type="ECO:0000256" key="12">
    <source>
        <dbReference type="RuleBase" id="RU363034"/>
    </source>
</evidence>
<dbReference type="PROSITE" id="PS50240">
    <property type="entry name" value="TRYPSIN_DOM"/>
    <property type="match status" value="1"/>
</dbReference>
<dbReference type="EC" id="3.4.21.-" evidence="12"/>
<keyword evidence="9" id="KW-1015">Disulfide bond</keyword>
<dbReference type="GO" id="GO:0004252">
    <property type="term" value="F:serine-type endopeptidase activity"/>
    <property type="evidence" value="ECO:0007669"/>
    <property type="project" value="UniProtKB-UniRule"/>
</dbReference>
<keyword evidence="2 13" id="KW-0964">Secreted</keyword>
<dbReference type="Proteomes" id="UP000037069">
    <property type="component" value="Unassembled WGS sequence"/>
</dbReference>
<dbReference type="Gene3D" id="2.40.10.10">
    <property type="entry name" value="Trypsin-like serine proteases"/>
    <property type="match status" value="2"/>
</dbReference>
<keyword evidence="7" id="KW-0106">Calcium</keyword>
<dbReference type="PRINTS" id="PR00722">
    <property type="entry name" value="CHYMOTRYPSIN"/>
</dbReference>
<dbReference type="OrthoDB" id="425190at2759"/>
<sequence>MKMLKLLSTNFVLLLAVNLINCHGHWNGHGMGNNRFIRGFEQNFCRTPLDQMGTCVSLKFCPEVLTLFTKLPQNSAKQYSTNLQRICGNRITPDQYPVVCCTVVSRIDNSEPVTSSSTTTTTTTTTTSTTEAPVETVTANRNLNTQESSCFTKDFKTGTCKPLQDCPILYEELKRDPNNEQFKTDLRNSHTSCGGQSTIICCPPEQNASTTRVANNNNTTIHQLPTEEEGCGLVNVTLPKIVGGEESQIGAWPWMALIGYDPYSVRPFRCGGTLVSARHVITAAHCIRHDLSFVRLGEFDLSIESETRHVDVNVIKHSKHPQYGKDRRSDLAILLLEHIVQFTELIAPICMPNSVQLRTRSYIDSMPYVAGWGYTMQGGSPSHVLKQTQLPIQPNDVCRRIYGNLLPSIPAEDFNDSIFCAGYTIGGTDTCQGDSGGPLMIPELYKGITRYYLIGVVSYGHGCGKVPGIYINIQKKMDWILDQIQEM</sequence>
<comment type="domain">
    <text evidence="13">The clip domain consists of 35-55 residues which are 'knitted' together usually by 3 conserved disulfide bonds forming a clip-like compact structure.</text>
</comment>
<keyword evidence="8" id="KW-0865">Zymogen</keyword>
<evidence type="ECO:0000256" key="9">
    <source>
        <dbReference type="ARBA" id="ARBA00023157"/>
    </source>
</evidence>
<reference evidence="17 18" key="1">
    <citation type="journal article" date="2015" name="Nat. Commun.">
        <title>Lucilia cuprina genome unlocks parasitic fly biology to underpin future interventions.</title>
        <authorList>
            <person name="Anstead C.A."/>
            <person name="Korhonen P.K."/>
            <person name="Young N.D."/>
            <person name="Hall R.S."/>
            <person name="Jex A.R."/>
            <person name="Murali S.C."/>
            <person name="Hughes D.S."/>
            <person name="Lee S.F."/>
            <person name="Perry T."/>
            <person name="Stroehlein A.J."/>
            <person name="Ansell B.R."/>
            <person name="Breugelmans B."/>
            <person name="Hofmann A."/>
            <person name="Qu J."/>
            <person name="Dugan S."/>
            <person name="Lee S.L."/>
            <person name="Chao H."/>
            <person name="Dinh H."/>
            <person name="Han Y."/>
            <person name="Doddapaneni H.V."/>
            <person name="Worley K.C."/>
            <person name="Muzny D.M."/>
            <person name="Ioannidis P."/>
            <person name="Waterhouse R.M."/>
            <person name="Zdobnov E.M."/>
            <person name="James P.J."/>
            <person name="Bagnall N.H."/>
            <person name="Kotze A.C."/>
            <person name="Gibbs R.A."/>
            <person name="Richards S."/>
            <person name="Batterham P."/>
            <person name="Gasser R.B."/>
        </authorList>
    </citation>
    <scope>NUCLEOTIDE SEQUENCE [LARGE SCALE GENOMIC DNA]</scope>
    <source>
        <strain evidence="17 18">LS</strain>
        <tissue evidence="17">Full body</tissue>
    </source>
</reference>